<feature type="region of interest" description="Disordered" evidence="1">
    <location>
        <begin position="22"/>
        <end position="48"/>
    </location>
</feature>
<dbReference type="EMBL" id="MDYQ01000021">
    <property type="protein sequence ID" value="PRP87323.1"/>
    <property type="molecule type" value="Genomic_DNA"/>
</dbReference>
<organism evidence="2 3">
    <name type="scientific">Planoprotostelium fungivorum</name>
    <dbReference type="NCBI Taxonomy" id="1890364"/>
    <lineage>
        <taxon>Eukaryota</taxon>
        <taxon>Amoebozoa</taxon>
        <taxon>Evosea</taxon>
        <taxon>Variosea</taxon>
        <taxon>Cavosteliida</taxon>
        <taxon>Cavosteliaceae</taxon>
        <taxon>Planoprotostelium</taxon>
    </lineage>
</organism>
<gene>
    <name evidence="2" type="ORF">PROFUN_01585</name>
</gene>
<dbReference type="InParanoid" id="A0A2P6NTM2"/>
<comment type="caution">
    <text evidence="2">The sequence shown here is derived from an EMBL/GenBank/DDBJ whole genome shotgun (WGS) entry which is preliminary data.</text>
</comment>
<sequence length="48" mass="5521">MRHQVVREPYARHIRRAIGQLEKRDGEREAQAIKESCSGATTQTNLQT</sequence>
<proteinExistence type="predicted"/>
<evidence type="ECO:0000313" key="2">
    <source>
        <dbReference type="EMBL" id="PRP87323.1"/>
    </source>
</evidence>
<feature type="compositionally biased region" description="Polar residues" evidence="1">
    <location>
        <begin position="38"/>
        <end position="48"/>
    </location>
</feature>
<keyword evidence="3" id="KW-1185">Reference proteome</keyword>
<name>A0A2P6NTM2_9EUKA</name>
<evidence type="ECO:0000256" key="1">
    <source>
        <dbReference type="SAM" id="MobiDB-lite"/>
    </source>
</evidence>
<dbReference type="Proteomes" id="UP000241769">
    <property type="component" value="Unassembled WGS sequence"/>
</dbReference>
<evidence type="ECO:0000313" key="3">
    <source>
        <dbReference type="Proteomes" id="UP000241769"/>
    </source>
</evidence>
<dbReference type="AlphaFoldDB" id="A0A2P6NTM2"/>
<accession>A0A2P6NTM2</accession>
<protein>
    <submittedName>
        <fullName evidence="2">Uncharacterized protein</fullName>
    </submittedName>
</protein>
<feature type="compositionally biased region" description="Basic and acidic residues" evidence="1">
    <location>
        <begin position="22"/>
        <end position="32"/>
    </location>
</feature>
<reference evidence="2 3" key="1">
    <citation type="journal article" date="2018" name="Genome Biol. Evol.">
        <title>Multiple Roots of Fruiting Body Formation in Amoebozoa.</title>
        <authorList>
            <person name="Hillmann F."/>
            <person name="Forbes G."/>
            <person name="Novohradska S."/>
            <person name="Ferling I."/>
            <person name="Riege K."/>
            <person name="Groth M."/>
            <person name="Westermann M."/>
            <person name="Marz M."/>
            <person name="Spaller T."/>
            <person name="Winckler T."/>
            <person name="Schaap P."/>
            <person name="Glockner G."/>
        </authorList>
    </citation>
    <scope>NUCLEOTIDE SEQUENCE [LARGE SCALE GENOMIC DNA]</scope>
    <source>
        <strain evidence="2 3">Jena</strain>
    </source>
</reference>